<evidence type="ECO:0000313" key="7">
    <source>
        <dbReference type="EMBL" id="GGO97141.1"/>
    </source>
</evidence>
<feature type="domain" description="DNA methylase adenine-specific" evidence="5">
    <location>
        <begin position="9"/>
        <end position="208"/>
    </location>
</feature>
<protein>
    <submittedName>
        <fullName evidence="7">Methyltransferase</fullName>
    </submittedName>
</protein>
<feature type="domain" description="Type II methyltransferase M.Eco57I C-terminal" evidence="6">
    <location>
        <begin position="269"/>
        <end position="512"/>
    </location>
</feature>
<evidence type="ECO:0000313" key="8">
    <source>
        <dbReference type="Proteomes" id="UP000614239"/>
    </source>
</evidence>
<dbReference type="PROSITE" id="PS00092">
    <property type="entry name" value="N6_MTASE"/>
    <property type="match status" value="1"/>
</dbReference>
<dbReference type="PRINTS" id="PR00507">
    <property type="entry name" value="N12N6MTFRASE"/>
</dbReference>
<dbReference type="GO" id="GO:0008170">
    <property type="term" value="F:N-methyltransferase activity"/>
    <property type="evidence" value="ECO:0007669"/>
    <property type="project" value="InterPro"/>
</dbReference>
<dbReference type="InterPro" id="IPR029063">
    <property type="entry name" value="SAM-dependent_MTases_sf"/>
</dbReference>
<dbReference type="Gene3D" id="3.40.50.150">
    <property type="entry name" value="Vaccinia Virus protein VP39"/>
    <property type="match status" value="1"/>
</dbReference>
<dbReference type="InterPro" id="IPR054520">
    <property type="entry name" value="M_Eco57I_C"/>
</dbReference>
<dbReference type="SUPFAM" id="SSF53335">
    <property type="entry name" value="S-adenosyl-L-methionine-dependent methyltransferases"/>
    <property type="match status" value="1"/>
</dbReference>
<comment type="caution">
    <text evidence="7">The sequence shown here is derived from an EMBL/GenBank/DDBJ whole genome shotgun (WGS) entry which is preliminary data.</text>
</comment>
<dbReference type="PANTHER" id="PTHR33841:SF5">
    <property type="entry name" value="DNA METHYLASE (MODIFICATION METHYLASE) (METHYLTRANSFERASE)-RELATED"/>
    <property type="match status" value="1"/>
</dbReference>
<evidence type="ECO:0000256" key="2">
    <source>
        <dbReference type="ARBA" id="ARBA00022679"/>
    </source>
</evidence>
<gene>
    <name evidence="7" type="ORF">GCM10011612_09040</name>
</gene>
<dbReference type="GO" id="GO:0009007">
    <property type="term" value="F:site-specific DNA-methyltransferase (adenine-specific) activity"/>
    <property type="evidence" value="ECO:0007669"/>
    <property type="project" value="UniProtKB-EC"/>
</dbReference>
<dbReference type="GO" id="GO:0032259">
    <property type="term" value="P:methylation"/>
    <property type="evidence" value="ECO:0007669"/>
    <property type="project" value="UniProtKB-KW"/>
</dbReference>
<dbReference type="OrthoDB" id="32195at2"/>
<dbReference type="GO" id="GO:0003677">
    <property type="term" value="F:DNA binding"/>
    <property type="evidence" value="ECO:0007669"/>
    <property type="project" value="InterPro"/>
</dbReference>
<evidence type="ECO:0000256" key="3">
    <source>
        <dbReference type="ARBA" id="ARBA00022691"/>
    </source>
</evidence>
<keyword evidence="4" id="KW-0680">Restriction system</keyword>
<evidence type="ECO:0000256" key="1">
    <source>
        <dbReference type="ARBA" id="ARBA00022603"/>
    </source>
</evidence>
<dbReference type="Pfam" id="PF22837">
    <property type="entry name" value="M_Eco57I_C"/>
    <property type="match status" value="1"/>
</dbReference>
<accession>A0A8H9HDM3</accession>
<evidence type="ECO:0000256" key="4">
    <source>
        <dbReference type="ARBA" id="ARBA00022747"/>
    </source>
</evidence>
<evidence type="ECO:0000259" key="5">
    <source>
        <dbReference type="Pfam" id="PF02384"/>
    </source>
</evidence>
<dbReference type="RefSeq" id="WP_080462963.1">
    <property type="nucleotide sequence ID" value="NZ_BMNJ01000002.1"/>
</dbReference>
<keyword evidence="1 7" id="KW-0489">Methyltransferase</keyword>
<dbReference type="Pfam" id="PF02384">
    <property type="entry name" value="N6_Mtase"/>
    <property type="match status" value="1"/>
</dbReference>
<keyword evidence="8" id="KW-1185">Reference proteome</keyword>
<dbReference type="InterPro" id="IPR050953">
    <property type="entry name" value="N4_N6_ade-DNA_methylase"/>
</dbReference>
<dbReference type="InterPro" id="IPR003356">
    <property type="entry name" value="DNA_methylase_A-5"/>
</dbReference>
<name>A0A8H9HDM3_9ACTO</name>
<organism evidence="7 8">
    <name type="scientific">Actinomyces gaoshouyii</name>
    <dbReference type="NCBI Taxonomy" id="1960083"/>
    <lineage>
        <taxon>Bacteria</taxon>
        <taxon>Bacillati</taxon>
        <taxon>Actinomycetota</taxon>
        <taxon>Actinomycetes</taxon>
        <taxon>Actinomycetales</taxon>
        <taxon>Actinomycetaceae</taxon>
        <taxon>Actinomyces</taxon>
    </lineage>
</organism>
<dbReference type="GO" id="GO:0009307">
    <property type="term" value="P:DNA restriction-modification system"/>
    <property type="evidence" value="ECO:0007669"/>
    <property type="project" value="UniProtKB-KW"/>
</dbReference>
<dbReference type="AlphaFoldDB" id="A0A8H9HDM3"/>
<keyword evidence="3" id="KW-0949">S-adenosyl-L-methionine</keyword>
<proteinExistence type="predicted"/>
<sequence length="551" mass="58248">MQTYVDPRESRKERGAFFTPPSLARFIADWAIRGAGDSVLEPSCGEAVFLTAAARRIAELGGDPRAAQLMGVDLHGGSVRRAADALRAQGIEAALTVSDFFDYRGAAVDAVIGNPPYIRYHGFSGSARLKGAEAALAAGARLTALASSWAAFTVVAATHLVVGGRLGLVLPAELLSVNYAAEVRSYLLRSFQRVRLVLFAARVFPDVQEEVLLLLADGYRPDGGGSDSFEVMQVESLADLATSRAVSTWTPALPGDKWTPALAACPSHQEIIDSQAFGRLSGWGRLTLGAVTGANKYFALSPQRSDELGLTGRDVVPLSPPGSRHLRRLRLSAADLSALGDSGARTLLFSPPGAPSPAGARYIRAGELAGVSEAYKCRVRSPWWRVPRPPVADLLVTYMNADSVALCANEAGAAHLNSVHGLVLAPDASGIPPRLLALAAHNSATALGAEYTGRAYGGGLLKLEPREARDLPVPSLDVVRSAAEPLERALPRVLELVDQGEAAAARCVVDEALGLGALIGDSGLEEIRRTRRYLAARRAARGRGVDHAQQR</sequence>
<reference evidence="7" key="1">
    <citation type="journal article" date="2014" name="Int. J. Syst. Evol. Microbiol.">
        <title>Complete genome sequence of Corynebacterium casei LMG S-19264T (=DSM 44701T), isolated from a smear-ripened cheese.</title>
        <authorList>
            <consortium name="US DOE Joint Genome Institute (JGI-PGF)"/>
            <person name="Walter F."/>
            <person name="Albersmeier A."/>
            <person name="Kalinowski J."/>
            <person name="Ruckert C."/>
        </authorList>
    </citation>
    <scope>NUCLEOTIDE SEQUENCE</scope>
    <source>
        <strain evidence="7">CGMCC 4.7372</strain>
    </source>
</reference>
<evidence type="ECO:0000259" key="6">
    <source>
        <dbReference type="Pfam" id="PF22837"/>
    </source>
</evidence>
<dbReference type="EMBL" id="BMNJ01000002">
    <property type="protein sequence ID" value="GGO97141.1"/>
    <property type="molecule type" value="Genomic_DNA"/>
</dbReference>
<dbReference type="InterPro" id="IPR002052">
    <property type="entry name" value="DNA_methylase_N6_adenine_CS"/>
</dbReference>
<reference evidence="7" key="2">
    <citation type="submission" date="2020-09" db="EMBL/GenBank/DDBJ databases">
        <authorList>
            <person name="Sun Q."/>
            <person name="Zhou Y."/>
        </authorList>
    </citation>
    <scope>NUCLEOTIDE SEQUENCE</scope>
    <source>
        <strain evidence="7">CGMCC 4.7372</strain>
    </source>
</reference>
<dbReference type="PANTHER" id="PTHR33841">
    <property type="entry name" value="DNA METHYLTRANSFERASE YEEA-RELATED"/>
    <property type="match status" value="1"/>
</dbReference>
<dbReference type="Proteomes" id="UP000614239">
    <property type="component" value="Unassembled WGS sequence"/>
</dbReference>
<keyword evidence="2 7" id="KW-0808">Transferase</keyword>